<keyword evidence="3" id="KW-1185">Reference proteome</keyword>
<dbReference type="STRING" id="3916.A0A1S3TEE4"/>
<dbReference type="PANTHER" id="PTHR21371:SF1">
    <property type="entry name" value="KETOL-ACID REDUCTOISOMERASE, MITOCHONDRIAL"/>
    <property type="match status" value="1"/>
</dbReference>
<proteinExistence type="predicted"/>
<keyword evidence="1" id="KW-0812">Transmembrane</keyword>
<dbReference type="KEGG" id="vra:106754618"/>
<sequence length="256" mass="28047">MHTTTATNPSTPSAARRLTWLALRRRLPPRPHCASSDRGLSVAAGRLVAALPHDLRLLRGGDCALGVRAHRRRLRLQISLSVNTIISIFLVLEFGFGALGVLCIAGVRFLWILITGRNRKTAAIGSHAMRKMRNLESSSYKGPAQAQNLRDSLAEAKSDIVVKIRLKKGSCSFAEARAAGFTEENGTLGDIWETVSGSDLVMLLISDSAQYTRYSALRDNNNKVFRVSVSCNKIAGCYFDYAMLRGELGMSCYESL</sequence>
<keyword evidence="1" id="KW-0472">Membrane</keyword>
<name>A0A1S3TEE4_VIGRR</name>
<dbReference type="GO" id="GO:0004455">
    <property type="term" value="F:ketol-acid reductoisomerase activity"/>
    <property type="evidence" value="ECO:0007669"/>
    <property type="project" value="TreeGrafter"/>
</dbReference>
<dbReference type="InterPro" id="IPR036291">
    <property type="entry name" value="NAD(P)-bd_dom_sf"/>
</dbReference>
<evidence type="ECO:0000259" key="2">
    <source>
        <dbReference type="Pfam" id="PF07991"/>
    </source>
</evidence>
<dbReference type="Pfam" id="PF07991">
    <property type="entry name" value="KARI_N"/>
    <property type="match status" value="1"/>
</dbReference>
<dbReference type="SUPFAM" id="SSF51735">
    <property type="entry name" value="NAD(P)-binding Rossmann-fold domains"/>
    <property type="match status" value="1"/>
</dbReference>
<keyword evidence="1" id="KW-1133">Transmembrane helix</keyword>
<evidence type="ECO:0000256" key="1">
    <source>
        <dbReference type="SAM" id="Phobius"/>
    </source>
</evidence>
<dbReference type="GO" id="GO:0005739">
    <property type="term" value="C:mitochondrion"/>
    <property type="evidence" value="ECO:0007669"/>
    <property type="project" value="TreeGrafter"/>
</dbReference>
<dbReference type="PANTHER" id="PTHR21371">
    <property type="entry name" value="KETOL-ACID REDUCTOISOMERASE, MITOCHONDRIAL"/>
    <property type="match status" value="1"/>
</dbReference>
<evidence type="ECO:0000313" key="4">
    <source>
        <dbReference type="RefSeq" id="XP_014492143.1"/>
    </source>
</evidence>
<dbReference type="RefSeq" id="XP_014492143.1">
    <property type="nucleotide sequence ID" value="XM_014636657.1"/>
</dbReference>
<organism evidence="3 4">
    <name type="scientific">Vigna radiata var. radiata</name>
    <name type="common">Mung bean</name>
    <name type="synonym">Phaseolus aureus</name>
    <dbReference type="NCBI Taxonomy" id="3916"/>
    <lineage>
        <taxon>Eukaryota</taxon>
        <taxon>Viridiplantae</taxon>
        <taxon>Streptophyta</taxon>
        <taxon>Embryophyta</taxon>
        <taxon>Tracheophyta</taxon>
        <taxon>Spermatophyta</taxon>
        <taxon>Magnoliopsida</taxon>
        <taxon>eudicotyledons</taxon>
        <taxon>Gunneridae</taxon>
        <taxon>Pentapetalae</taxon>
        <taxon>rosids</taxon>
        <taxon>fabids</taxon>
        <taxon>Fabales</taxon>
        <taxon>Fabaceae</taxon>
        <taxon>Papilionoideae</taxon>
        <taxon>50 kb inversion clade</taxon>
        <taxon>NPAAA clade</taxon>
        <taxon>indigoferoid/millettioid clade</taxon>
        <taxon>Phaseoleae</taxon>
        <taxon>Vigna</taxon>
    </lineage>
</organism>
<accession>A0A1S3TEE4</accession>
<dbReference type="AlphaFoldDB" id="A0A1S3TEE4"/>
<dbReference type="Proteomes" id="UP000087766">
    <property type="component" value="Unplaced"/>
</dbReference>
<dbReference type="OrthoDB" id="1436319at2759"/>
<feature type="transmembrane region" description="Helical" evidence="1">
    <location>
        <begin position="78"/>
        <end position="111"/>
    </location>
</feature>
<dbReference type="GO" id="GO:0009097">
    <property type="term" value="P:isoleucine biosynthetic process"/>
    <property type="evidence" value="ECO:0007669"/>
    <property type="project" value="TreeGrafter"/>
</dbReference>
<protein>
    <submittedName>
        <fullName evidence="4">Uncharacterized protein LOC106754618</fullName>
    </submittedName>
</protein>
<dbReference type="InterPro" id="IPR013023">
    <property type="entry name" value="KARI"/>
</dbReference>
<gene>
    <name evidence="4" type="primary">LOC106754618</name>
</gene>
<dbReference type="Gene3D" id="3.40.50.720">
    <property type="entry name" value="NAD(P)-binding Rossmann-like Domain"/>
    <property type="match status" value="1"/>
</dbReference>
<dbReference type="InterPro" id="IPR013116">
    <property type="entry name" value="KARI_N"/>
</dbReference>
<evidence type="ECO:0000313" key="3">
    <source>
        <dbReference type="Proteomes" id="UP000087766"/>
    </source>
</evidence>
<dbReference type="GO" id="GO:0009099">
    <property type="term" value="P:L-valine biosynthetic process"/>
    <property type="evidence" value="ECO:0007669"/>
    <property type="project" value="TreeGrafter"/>
</dbReference>
<dbReference type="GO" id="GO:0009507">
    <property type="term" value="C:chloroplast"/>
    <property type="evidence" value="ECO:0007669"/>
    <property type="project" value="TreeGrafter"/>
</dbReference>
<dbReference type="GeneID" id="106754618"/>
<reference evidence="4" key="1">
    <citation type="submission" date="2025-08" db="UniProtKB">
        <authorList>
            <consortium name="RefSeq"/>
        </authorList>
    </citation>
    <scope>IDENTIFICATION</scope>
    <source>
        <tissue evidence="4">Leaf</tissue>
    </source>
</reference>
<feature type="domain" description="KARI N-terminal Rossmann" evidence="2">
    <location>
        <begin position="141"/>
        <end position="215"/>
    </location>
</feature>